<comment type="subcellular location">
    <subcellularLocation>
        <location evidence="4">Cell outer membrane</location>
        <topology evidence="4">Lipid-anchor</topology>
    </subcellularLocation>
</comment>
<dbReference type="InterPro" id="IPR018391">
    <property type="entry name" value="PQQ_b-propeller_rpt"/>
</dbReference>
<dbReference type="OrthoDB" id="5173551at2"/>
<dbReference type="AlphaFoldDB" id="A0A087MM28"/>
<keyword evidence="4" id="KW-0564">Palmitate</keyword>
<evidence type="ECO:0000256" key="1">
    <source>
        <dbReference type="ARBA" id="ARBA00022729"/>
    </source>
</evidence>
<comment type="function">
    <text evidence="4">Part of the outer membrane protein assembly complex, which is involved in assembly and insertion of beta-barrel proteins into the outer membrane.</text>
</comment>
<proteinExistence type="inferred from homology"/>
<dbReference type="PATRIC" id="fig|1121014.3.peg.337"/>
<evidence type="ECO:0000256" key="2">
    <source>
        <dbReference type="ARBA" id="ARBA00023136"/>
    </source>
</evidence>
<dbReference type="RefSeq" id="WP_034220319.1">
    <property type="nucleotide sequence ID" value="NZ_AVCJ01000001.1"/>
</dbReference>
<evidence type="ECO:0000256" key="3">
    <source>
        <dbReference type="ARBA" id="ARBA00023237"/>
    </source>
</evidence>
<evidence type="ECO:0000259" key="5">
    <source>
        <dbReference type="Pfam" id="PF13360"/>
    </source>
</evidence>
<name>A0A087MM28_9GAMM</name>
<protein>
    <recommendedName>
        <fullName evidence="4">Outer membrane protein assembly factor BamB</fullName>
    </recommendedName>
</protein>
<reference evidence="7" key="1">
    <citation type="submission" date="2013-08" db="EMBL/GenBank/DDBJ databases">
        <title>Genome sequencing of Arenimonas donghaensis.</title>
        <authorList>
            <person name="Chen F."/>
            <person name="Wang G."/>
        </authorList>
    </citation>
    <scope>NUCLEOTIDE SEQUENCE [LARGE SCALE GENOMIC DNA]</scope>
    <source>
        <strain evidence="7">HO3-R19</strain>
    </source>
</reference>
<dbReference type="SUPFAM" id="SSF50998">
    <property type="entry name" value="Quinoprotein alcohol dehydrogenase-like"/>
    <property type="match status" value="1"/>
</dbReference>
<dbReference type="InterPro" id="IPR017687">
    <property type="entry name" value="BamB"/>
</dbReference>
<dbReference type="PANTHER" id="PTHR34512">
    <property type="entry name" value="CELL SURFACE PROTEIN"/>
    <property type="match status" value="1"/>
</dbReference>
<dbReference type="InterPro" id="IPR011047">
    <property type="entry name" value="Quinoprotein_ADH-like_sf"/>
</dbReference>
<evidence type="ECO:0000256" key="4">
    <source>
        <dbReference type="HAMAP-Rule" id="MF_00923"/>
    </source>
</evidence>
<dbReference type="PROSITE" id="PS51257">
    <property type="entry name" value="PROKAR_LIPOPROTEIN"/>
    <property type="match status" value="1"/>
</dbReference>
<keyword evidence="7" id="KW-1185">Reference proteome</keyword>
<gene>
    <name evidence="4" type="primary">bamB</name>
    <name evidence="6" type="ORF">N788_01800</name>
</gene>
<dbReference type="GO" id="GO:0051205">
    <property type="term" value="P:protein insertion into membrane"/>
    <property type="evidence" value="ECO:0007669"/>
    <property type="project" value="UniProtKB-UniRule"/>
</dbReference>
<dbReference type="Proteomes" id="UP000029085">
    <property type="component" value="Unassembled WGS sequence"/>
</dbReference>
<keyword evidence="1 4" id="KW-0732">Signal</keyword>
<organism evidence="6 7">
    <name type="scientific">Arenimonas donghaensis DSM 18148 = HO3-R19</name>
    <dbReference type="NCBI Taxonomy" id="1121014"/>
    <lineage>
        <taxon>Bacteria</taxon>
        <taxon>Pseudomonadati</taxon>
        <taxon>Pseudomonadota</taxon>
        <taxon>Gammaproteobacteria</taxon>
        <taxon>Lysobacterales</taxon>
        <taxon>Lysobacteraceae</taxon>
        <taxon>Arenimonas</taxon>
    </lineage>
</organism>
<keyword evidence="4" id="KW-0449">Lipoprotein</keyword>
<dbReference type="Gene3D" id="2.130.10.10">
    <property type="entry name" value="YVTN repeat-like/Quinoprotein amine dehydrogenase"/>
    <property type="match status" value="1"/>
</dbReference>
<dbReference type="InterPro" id="IPR015943">
    <property type="entry name" value="WD40/YVTN_repeat-like_dom_sf"/>
</dbReference>
<accession>A0A087MM28</accession>
<feature type="domain" description="Pyrrolo-quinoline quinone repeat" evidence="5">
    <location>
        <begin position="113"/>
        <end position="330"/>
    </location>
</feature>
<comment type="similarity">
    <text evidence="4">Belongs to the BamB family.</text>
</comment>
<dbReference type="PANTHER" id="PTHR34512:SF30">
    <property type="entry name" value="OUTER MEMBRANE PROTEIN ASSEMBLY FACTOR BAMB"/>
    <property type="match status" value="1"/>
</dbReference>
<reference evidence="6 7" key="2">
    <citation type="journal article" date="2015" name="Stand. Genomic Sci.">
        <title>High quality draft genomic sequence of Arenimonas donghaensis DSM 18148(T).</title>
        <authorList>
            <person name="Chen F."/>
            <person name="Wang H."/>
            <person name="Cao Y."/>
            <person name="Li X."/>
            <person name="Wang G."/>
        </authorList>
    </citation>
    <scope>NUCLEOTIDE SEQUENCE [LARGE SCALE GENOMIC DNA]</scope>
    <source>
        <strain evidence="6 7">HO3-R19</strain>
    </source>
</reference>
<evidence type="ECO:0000313" key="7">
    <source>
        <dbReference type="Proteomes" id="UP000029085"/>
    </source>
</evidence>
<dbReference type="GO" id="GO:0043165">
    <property type="term" value="P:Gram-negative-bacterium-type cell outer membrane assembly"/>
    <property type="evidence" value="ECO:0007669"/>
    <property type="project" value="UniProtKB-UniRule"/>
</dbReference>
<dbReference type="GO" id="GO:0009279">
    <property type="term" value="C:cell outer membrane"/>
    <property type="evidence" value="ECO:0007669"/>
    <property type="project" value="UniProtKB-SubCell"/>
</dbReference>
<dbReference type="STRING" id="1121014.N788_01800"/>
<sequence length="407" mass="43462">MLRRTLIIAALLAFATGCSTLKGWFGDKASKALEPAELTEIATPIAVSKAWSRKLGDDNARLGLRQRPAIEGDRLYVSNDEGRVLAIDANTGKEIWDSEVAPGGKQGSRIFFWRRKAVDGGLSGGPGVGNGMVIAGGRNGEVVALDAETGAERWRVKVTSEVLAAPLVTADRIIVRSNDGRTFGLDPADGTRKWVFDRGIPALSVRGNGAPVSDGQLVYLGYDDGTVVALRLQDGLVAWTQLVGEAEGRNDLDRMADVDGEIALGYSELYATSFVGQTMAISTQNGRPLWNRDTGGYSGLALLADRVVLSDPAGTLWALDRNSGSALWRQDVLARRWLTTPAIHGSYLVVGDIEGYVHWVRSNDGVIVGRDRAGKAPIRGTPQVTPTGILVVLDSEGRLSAYPSPAQ</sequence>
<comment type="caution">
    <text evidence="6">The sequence shown here is derived from an EMBL/GenBank/DDBJ whole genome shotgun (WGS) entry which is preliminary data.</text>
</comment>
<dbReference type="EMBL" id="AVCJ01000001">
    <property type="protein sequence ID" value="KFL37931.1"/>
    <property type="molecule type" value="Genomic_DNA"/>
</dbReference>
<dbReference type="Pfam" id="PF13360">
    <property type="entry name" value="PQQ_2"/>
    <property type="match status" value="2"/>
</dbReference>
<comment type="subunit">
    <text evidence="4">Part of the Bam complex.</text>
</comment>
<evidence type="ECO:0000313" key="6">
    <source>
        <dbReference type="EMBL" id="KFL37931.1"/>
    </source>
</evidence>
<keyword evidence="3 4" id="KW-0998">Cell outer membrane</keyword>
<dbReference type="NCBIfam" id="TIGR03300">
    <property type="entry name" value="assembly_YfgL"/>
    <property type="match status" value="1"/>
</dbReference>
<feature type="domain" description="Pyrrolo-quinoline quinone repeat" evidence="5">
    <location>
        <begin position="49"/>
        <end position="109"/>
    </location>
</feature>
<dbReference type="HAMAP" id="MF_00923">
    <property type="entry name" value="OM_assembly_BamB"/>
    <property type="match status" value="1"/>
</dbReference>
<keyword evidence="2 4" id="KW-0472">Membrane</keyword>
<dbReference type="SMART" id="SM00564">
    <property type="entry name" value="PQQ"/>
    <property type="match status" value="5"/>
</dbReference>
<dbReference type="InterPro" id="IPR002372">
    <property type="entry name" value="PQQ_rpt_dom"/>
</dbReference>